<evidence type="ECO:0000256" key="2">
    <source>
        <dbReference type="ARBA" id="ARBA00007104"/>
    </source>
</evidence>
<evidence type="ECO:0000256" key="6">
    <source>
        <dbReference type="ARBA" id="ARBA00023136"/>
    </source>
</evidence>
<evidence type="ECO:0000313" key="14">
    <source>
        <dbReference type="Proteomes" id="UP000014760"/>
    </source>
</evidence>
<evidence type="ECO:0000256" key="10">
    <source>
        <dbReference type="SAM" id="SignalP"/>
    </source>
</evidence>
<sequence>MVSLVLRFLLLLLCAGHWSAMSTGIFHFNRLQHELPGGKHQCFYFPMEDEFVLHIYVKVLRGGKLDVDVHLLNQTGHVLEKHLRTQEVSFSTSTSKGDYKLCISNLFSQLTSKRVSFVASWWEEHRIQAYREEVAELLGMHTNAMDNIGNMTVNIEQARMFITKSVDEMMQHFYSFLNLNRLVQRMSLAICLLVLTTSGVQVVFIRRFFRLPNPTSKQKNRI</sequence>
<evidence type="ECO:0000256" key="5">
    <source>
        <dbReference type="ARBA" id="ARBA00022989"/>
    </source>
</evidence>
<dbReference type="Proteomes" id="UP000014760">
    <property type="component" value="Unassembled WGS sequence"/>
</dbReference>
<feature type="chain" id="PRO_5008788899" description="GOLD domain-containing protein" evidence="10">
    <location>
        <begin position="21"/>
        <end position="222"/>
    </location>
</feature>
<evidence type="ECO:0000256" key="8">
    <source>
        <dbReference type="RuleBase" id="RU003827"/>
    </source>
</evidence>
<evidence type="ECO:0000256" key="3">
    <source>
        <dbReference type="ARBA" id="ARBA00022692"/>
    </source>
</evidence>
<dbReference type="EMBL" id="AMQN01004286">
    <property type="status" value="NOT_ANNOTATED_CDS"/>
    <property type="molecule type" value="Genomic_DNA"/>
</dbReference>
<dbReference type="EMBL" id="KB293112">
    <property type="protein sequence ID" value="ELU16499.1"/>
    <property type="molecule type" value="Genomic_DNA"/>
</dbReference>
<dbReference type="GO" id="GO:0012505">
    <property type="term" value="C:endomembrane system"/>
    <property type="evidence" value="ECO:0007669"/>
    <property type="project" value="UniProtKB-SubCell"/>
</dbReference>
<reference evidence="14" key="1">
    <citation type="submission" date="2012-12" db="EMBL/GenBank/DDBJ databases">
        <authorList>
            <person name="Hellsten U."/>
            <person name="Grimwood J."/>
            <person name="Chapman J.A."/>
            <person name="Shapiro H."/>
            <person name="Aerts A."/>
            <person name="Otillar R.P."/>
            <person name="Terry A.Y."/>
            <person name="Boore J.L."/>
            <person name="Simakov O."/>
            <person name="Marletaz F."/>
            <person name="Cho S.-J."/>
            <person name="Edsinger-Gonzales E."/>
            <person name="Havlak P."/>
            <person name="Kuo D.-H."/>
            <person name="Larsson T."/>
            <person name="Lv J."/>
            <person name="Arendt D."/>
            <person name="Savage R."/>
            <person name="Osoegawa K."/>
            <person name="de Jong P."/>
            <person name="Lindberg D.R."/>
            <person name="Seaver E.C."/>
            <person name="Weisblat D.A."/>
            <person name="Putnam N.H."/>
            <person name="Grigoriev I.V."/>
            <person name="Rokhsar D.S."/>
        </authorList>
    </citation>
    <scope>NUCLEOTIDE SEQUENCE</scope>
    <source>
        <strain evidence="14">I ESC-2004</strain>
    </source>
</reference>
<evidence type="ECO:0000313" key="12">
    <source>
        <dbReference type="EMBL" id="ELU16499.1"/>
    </source>
</evidence>
<dbReference type="HOGENOM" id="CLU_1246403_0_0_1"/>
<dbReference type="SUPFAM" id="SSF101576">
    <property type="entry name" value="Supernatant protein factor (SPF), C-terminal domain"/>
    <property type="match status" value="1"/>
</dbReference>
<dbReference type="SMART" id="SM01190">
    <property type="entry name" value="EMP24_GP25L"/>
    <property type="match status" value="1"/>
</dbReference>
<name>R7VCY0_CAPTE</name>
<feature type="transmembrane region" description="Helical" evidence="9">
    <location>
        <begin position="186"/>
        <end position="209"/>
    </location>
</feature>
<dbReference type="PANTHER" id="PTHR22811">
    <property type="entry name" value="TRANSMEMBRANE EMP24 DOMAIN-CONTAINING PROTEIN"/>
    <property type="match status" value="1"/>
</dbReference>
<keyword evidence="3 8" id="KW-0812">Transmembrane</keyword>
<dbReference type="Pfam" id="PF01105">
    <property type="entry name" value="EMP24_GP25L"/>
    <property type="match status" value="1"/>
</dbReference>
<keyword evidence="5 9" id="KW-1133">Transmembrane helix</keyword>
<keyword evidence="4 10" id="KW-0732">Signal</keyword>
<protein>
    <recommendedName>
        <fullName evidence="11">GOLD domain-containing protein</fullName>
    </recommendedName>
</protein>
<keyword evidence="6 9" id="KW-0472">Membrane</keyword>
<accession>R7VCY0</accession>
<evidence type="ECO:0000259" key="11">
    <source>
        <dbReference type="PROSITE" id="PS50866"/>
    </source>
</evidence>
<dbReference type="OrthoDB" id="10037706at2759"/>
<evidence type="ECO:0000256" key="1">
    <source>
        <dbReference type="ARBA" id="ARBA00004479"/>
    </source>
</evidence>
<dbReference type="PROSITE" id="PS50866">
    <property type="entry name" value="GOLD"/>
    <property type="match status" value="1"/>
</dbReference>
<evidence type="ECO:0000313" key="13">
    <source>
        <dbReference type="EnsemblMetazoa" id="CapteP185458"/>
    </source>
</evidence>
<dbReference type="STRING" id="283909.R7VCY0"/>
<comment type="similarity">
    <text evidence="2 8">Belongs to the EMP24/GP25L family.</text>
</comment>
<keyword evidence="14" id="KW-1185">Reference proteome</keyword>
<dbReference type="AlphaFoldDB" id="R7VCY0"/>
<dbReference type="InterPro" id="IPR036598">
    <property type="entry name" value="GOLD_dom_sf"/>
</dbReference>
<reference evidence="12 14" key="2">
    <citation type="journal article" date="2013" name="Nature">
        <title>Insights into bilaterian evolution from three spiralian genomes.</title>
        <authorList>
            <person name="Simakov O."/>
            <person name="Marletaz F."/>
            <person name="Cho S.J."/>
            <person name="Edsinger-Gonzales E."/>
            <person name="Havlak P."/>
            <person name="Hellsten U."/>
            <person name="Kuo D.H."/>
            <person name="Larsson T."/>
            <person name="Lv J."/>
            <person name="Arendt D."/>
            <person name="Savage R."/>
            <person name="Osoegawa K."/>
            <person name="de Jong P."/>
            <person name="Grimwood J."/>
            <person name="Chapman J.A."/>
            <person name="Shapiro H."/>
            <person name="Aerts A."/>
            <person name="Otillar R.P."/>
            <person name="Terry A.Y."/>
            <person name="Boore J.L."/>
            <person name="Grigoriev I.V."/>
            <person name="Lindberg D.R."/>
            <person name="Seaver E.C."/>
            <person name="Weisblat D.A."/>
            <person name="Putnam N.H."/>
            <person name="Rokhsar D.S."/>
        </authorList>
    </citation>
    <scope>NUCLEOTIDE SEQUENCE</scope>
    <source>
        <strain evidence="12 14">I ESC-2004</strain>
    </source>
</reference>
<organism evidence="12">
    <name type="scientific">Capitella teleta</name>
    <name type="common">Polychaete worm</name>
    <dbReference type="NCBI Taxonomy" id="283909"/>
    <lineage>
        <taxon>Eukaryota</taxon>
        <taxon>Metazoa</taxon>
        <taxon>Spiralia</taxon>
        <taxon>Lophotrochozoa</taxon>
        <taxon>Annelida</taxon>
        <taxon>Polychaeta</taxon>
        <taxon>Sedentaria</taxon>
        <taxon>Scolecida</taxon>
        <taxon>Capitellidae</taxon>
        <taxon>Capitella</taxon>
    </lineage>
</organism>
<dbReference type="GO" id="GO:0016020">
    <property type="term" value="C:membrane"/>
    <property type="evidence" value="ECO:0007669"/>
    <property type="project" value="UniProtKB-SubCell"/>
</dbReference>
<evidence type="ECO:0000256" key="4">
    <source>
        <dbReference type="ARBA" id="ARBA00022729"/>
    </source>
</evidence>
<feature type="domain" description="GOLD" evidence="11">
    <location>
        <begin position="40"/>
        <end position="121"/>
    </location>
</feature>
<dbReference type="InterPro" id="IPR015720">
    <property type="entry name" value="Emp24-like"/>
</dbReference>
<proteinExistence type="inferred from homology"/>
<dbReference type="EnsemblMetazoa" id="CapteT185458">
    <property type="protein sequence ID" value="CapteP185458"/>
    <property type="gene ID" value="CapteG185458"/>
</dbReference>
<gene>
    <name evidence="12" type="ORF">CAPTEDRAFT_185458</name>
</gene>
<feature type="signal peptide" evidence="10">
    <location>
        <begin position="1"/>
        <end position="20"/>
    </location>
</feature>
<comment type="subcellular location">
    <subcellularLocation>
        <location evidence="7">Endomembrane system</location>
        <topology evidence="7">Single-pass membrane protein</topology>
    </subcellularLocation>
    <subcellularLocation>
        <location evidence="1 8">Membrane</location>
        <topology evidence="1 8">Single-pass type I membrane protein</topology>
    </subcellularLocation>
</comment>
<dbReference type="InterPro" id="IPR009038">
    <property type="entry name" value="GOLD_dom"/>
</dbReference>
<evidence type="ECO:0000256" key="9">
    <source>
        <dbReference type="SAM" id="Phobius"/>
    </source>
</evidence>
<reference evidence="13" key="3">
    <citation type="submission" date="2015-06" db="UniProtKB">
        <authorList>
            <consortium name="EnsemblMetazoa"/>
        </authorList>
    </citation>
    <scope>IDENTIFICATION</scope>
</reference>
<evidence type="ECO:0000256" key="7">
    <source>
        <dbReference type="ARBA" id="ARBA00037847"/>
    </source>
</evidence>